<evidence type="ECO:0000256" key="5">
    <source>
        <dbReference type="ARBA" id="ARBA00022692"/>
    </source>
</evidence>
<keyword evidence="11" id="KW-1185">Reference proteome</keyword>
<dbReference type="PROSITE" id="PS50928">
    <property type="entry name" value="ABC_TM1"/>
    <property type="match status" value="1"/>
</dbReference>
<sequence length="264" mass="28797">MMSMRKIWSWFWLGAGCLYFFIPLLATFLFSLQRQAGTLSFLAYQNVFGDPNFLASFLFSAAMAVGTILAGFALMVPTVFWIHWKFPRLKPVIETCTLLPFVIPPIVLVFGLIRLYSSPPLTWVTSPALLIAGYIVLAFPYIYRAVDTGLRSMEVKTLMEASLSLGANGAAAFFGVILPNLRTSLLSAAFLTFSIVMGELTFAVMLAWPAFGPYMALVGRDLAYEPAALAIFSFFLTWLSIALIGWLTAGLSGRKGNAVPGGGA</sequence>
<dbReference type="GO" id="GO:0005886">
    <property type="term" value="C:plasma membrane"/>
    <property type="evidence" value="ECO:0007669"/>
    <property type="project" value="UniProtKB-SubCell"/>
</dbReference>
<dbReference type="Pfam" id="PF00528">
    <property type="entry name" value="BPD_transp_1"/>
    <property type="match status" value="1"/>
</dbReference>
<dbReference type="PANTHER" id="PTHR43357">
    <property type="entry name" value="INNER MEMBRANE ABC TRANSPORTER PERMEASE PROTEIN YDCV"/>
    <property type="match status" value="1"/>
</dbReference>
<dbReference type="Proteomes" id="UP000295008">
    <property type="component" value="Unassembled WGS sequence"/>
</dbReference>
<dbReference type="PANTHER" id="PTHR43357:SF4">
    <property type="entry name" value="INNER MEMBRANE ABC TRANSPORTER PERMEASE PROTEIN YDCV"/>
    <property type="match status" value="1"/>
</dbReference>
<dbReference type="GO" id="GO:0055085">
    <property type="term" value="P:transmembrane transport"/>
    <property type="evidence" value="ECO:0007669"/>
    <property type="project" value="InterPro"/>
</dbReference>
<name>A0A4R1R9G6_HYDET</name>
<keyword evidence="3" id="KW-1003">Cell membrane</keyword>
<evidence type="ECO:0000259" key="9">
    <source>
        <dbReference type="PROSITE" id="PS50928"/>
    </source>
</evidence>
<feature type="transmembrane region" description="Helical" evidence="8">
    <location>
        <begin position="158"/>
        <end position="178"/>
    </location>
</feature>
<dbReference type="SUPFAM" id="SSF161098">
    <property type="entry name" value="MetI-like"/>
    <property type="match status" value="1"/>
</dbReference>
<accession>A0A4R1R9G6</accession>
<comment type="similarity">
    <text evidence="8">Belongs to the binding-protein-dependent transport system permease family.</text>
</comment>
<feature type="transmembrane region" description="Helical" evidence="8">
    <location>
        <begin position="96"/>
        <end position="116"/>
    </location>
</feature>
<feature type="transmembrane region" description="Helical" evidence="8">
    <location>
        <begin position="128"/>
        <end position="146"/>
    </location>
</feature>
<dbReference type="Gene3D" id="1.10.3720.10">
    <property type="entry name" value="MetI-like"/>
    <property type="match status" value="1"/>
</dbReference>
<gene>
    <name evidence="10" type="ORF">EDC14_102670</name>
</gene>
<dbReference type="AlphaFoldDB" id="A0A4R1R9G6"/>
<feature type="transmembrane region" description="Helical" evidence="8">
    <location>
        <begin position="229"/>
        <end position="249"/>
    </location>
</feature>
<dbReference type="InterPro" id="IPR035906">
    <property type="entry name" value="MetI-like_sf"/>
</dbReference>
<feature type="transmembrane region" description="Helical" evidence="8">
    <location>
        <begin position="53"/>
        <end position="84"/>
    </location>
</feature>
<proteinExistence type="inferred from homology"/>
<evidence type="ECO:0000256" key="2">
    <source>
        <dbReference type="ARBA" id="ARBA00022448"/>
    </source>
</evidence>
<evidence type="ECO:0000256" key="1">
    <source>
        <dbReference type="ARBA" id="ARBA00004429"/>
    </source>
</evidence>
<keyword evidence="2 8" id="KW-0813">Transport</keyword>
<feature type="transmembrane region" description="Helical" evidence="8">
    <location>
        <begin position="184"/>
        <end position="208"/>
    </location>
</feature>
<reference evidence="10 11" key="1">
    <citation type="submission" date="2019-03" db="EMBL/GenBank/DDBJ databases">
        <title>Genomic Encyclopedia of Type Strains, Phase IV (KMG-IV): sequencing the most valuable type-strain genomes for metagenomic binning, comparative biology and taxonomic classification.</title>
        <authorList>
            <person name="Goeker M."/>
        </authorList>
    </citation>
    <scope>NUCLEOTIDE SEQUENCE [LARGE SCALE GENOMIC DNA]</scope>
    <source>
        <strain evidence="10 11">LX-B</strain>
    </source>
</reference>
<comment type="caution">
    <text evidence="10">The sequence shown here is derived from an EMBL/GenBank/DDBJ whole genome shotgun (WGS) entry which is preliminary data.</text>
</comment>
<evidence type="ECO:0000313" key="11">
    <source>
        <dbReference type="Proteomes" id="UP000295008"/>
    </source>
</evidence>
<keyword evidence="7 8" id="KW-0472">Membrane</keyword>
<evidence type="ECO:0000256" key="6">
    <source>
        <dbReference type="ARBA" id="ARBA00022989"/>
    </source>
</evidence>
<dbReference type="InterPro" id="IPR000515">
    <property type="entry name" value="MetI-like"/>
</dbReference>
<keyword evidence="4" id="KW-0997">Cell inner membrane</keyword>
<dbReference type="EMBL" id="SLUN01000026">
    <property type="protein sequence ID" value="TCL62326.1"/>
    <property type="molecule type" value="Genomic_DNA"/>
</dbReference>
<dbReference type="CDD" id="cd06261">
    <property type="entry name" value="TM_PBP2"/>
    <property type="match status" value="1"/>
</dbReference>
<evidence type="ECO:0000256" key="4">
    <source>
        <dbReference type="ARBA" id="ARBA00022519"/>
    </source>
</evidence>
<evidence type="ECO:0000256" key="7">
    <source>
        <dbReference type="ARBA" id="ARBA00023136"/>
    </source>
</evidence>
<evidence type="ECO:0000313" key="10">
    <source>
        <dbReference type="EMBL" id="TCL62326.1"/>
    </source>
</evidence>
<comment type="subcellular location">
    <subcellularLocation>
        <location evidence="1">Cell inner membrane</location>
        <topology evidence="1">Multi-pass membrane protein</topology>
    </subcellularLocation>
    <subcellularLocation>
        <location evidence="8">Cell membrane</location>
        <topology evidence="8">Multi-pass membrane protein</topology>
    </subcellularLocation>
</comment>
<feature type="transmembrane region" description="Helical" evidence="8">
    <location>
        <begin position="7"/>
        <end position="33"/>
    </location>
</feature>
<organism evidence="10 11">
    <name type="scientific">Hydrogenispora ethanolica</name>
    <dbReference type="NCBI Taxonomy" id="1082276"/>
    <lineage>
        <taxon>Bacteria</taxon>
        <taxon>Bacillati</taxon>
        <taxon>Bacillota</taxon>
        <taxon>Hydrogenispora</taxon>
    </lineage>
</organism>
<protein>
    <submittedName>
        <fullName evidence="10">Putative spermidine/putrescine transport system permease protein</fullName>
    </submittedName>
</protein>
<evidence type="ECO:0000256" key="3">
    <source>
        <dbReference type="ARBA" id="ARBA00022475"/>
    </source>
</evidence>
<evidence type="ECO:0000256" key="8">
    <source>
        <dbReference type="RuleBase" id="RU363032"/>
    </source>
</evidence>
<keyword evidence="6 8" id="KW-1133">Transmembrane helix</keyword>
<dbReference type="PROSITE" id="PS51257">
    <property type="entry name" value="PROKAR_LIPOPROTEIN"/>
    <property type="match status" value="1"/>
</dbReference>
<feature type="domain" description="ABC transmembrane type-1" evidence="9">
    <location>
        <begin position="53"/>
        <end position="245"/>
    </location>
</feature>
<keyword evidence="5 8" id="KW-0812">Transmembrane</keyword>